<protein>
    <submittedName>
        <fullName evidence="1">ATPase AAA</fullName>
    </submittedName>
</protein>
<dbReference type="EMBL" id="JFHR01000003">
    <property type="protein sequence ID" value="KEQ54989.1"/>
    <property type="molecule type" value="Genomic_DNA"/>
</dbReference>
<name>A0A081RIG6_SPHCR</name>
<proteinExistence type="predicted"/>
<organism evidence="1 2">
    <name type="scientific">Sphingobium chlorophenolicum</name>
    <dbReference type="NCBI Taxonomy" id="46429"/>
    <lineage>
        <taxon>Bacteria</taxon>
        <taxon>Pseudomonadati</taxon>
        <taxon>Pseudomonadota</taxon>
        <taxon>Alphaproteobacteria</taxon>
        <taxon>Sphingomonadales</taxon>
        <taxon>Sphingomonadaceae</taxon>
        <taxon>Sphingobium</taxon>
    </lineage>
</organism>
<gene>
    <name evidence="1" type="ORF">BV95_00538</name>
</gene>
<accession>A0A081RIG6</accession>
<dbReference type="eggNOG" id="COG3267">
    <property type="taxonomic scope" value="Bacteria"/>
</dbReference>
<sequence length="86" mass="9452">MHLTLAFEQGFRLDAKPVTADIVEQVLSRAIDDLEPTLTRNGYDATAIAQQFNAKPSEVRAFLAGSLDPDRGRELTEQLRQAGVPV</sequence>
<evidence type="ECO:0000313" key="1">
    <source>
        <dbReference type="EMBL" id="KEQ54989.1"/>
    </source>
</evidence>
<dbReference type="AlphaFoldDB" id="A0A081RIG6"/>
<dbReference type="Proteomes" id="UP000028411">
    <property type="component" value="Unassembled WGS sequence"/>
</dbReference>
<reference evidence="1 2" key="1">
    <citation type="submission" date="2014-02" db="EMBL/GenBank/DDBJ databases">
        <title>Whole genome sequence of Sphingobium chlorophenolicum NBRC 16172.</title>
        <authorList>
            <person name="Gan H.M."/>
            <person name="Gan H.Y."/>
            <person name="Chew T.H."/>
            <person name="Savka M.A."/>
        </authorList>
    </citation>
    <scope>NUCLEOTIDE SEQUENCE [LARGE SCALE GENOMIC DNA]</scope>
    <source>
        <strain evidence="1 2">NBRC 16172</strain>
    </source>
</reference>
<dbReference type="PATRIC" id="fig|46429.4.peg.530"/>
<evidence type="ECO:0000313" key="2">
    <source>
        <dbReference type="Proteomes" id="UP000028411"/>
    </source>
</evidence>
<dbReference type="RefSeq" id="WP_037447101.1">
    <property type="nucleotide sequence ID" value="NZ_JFHR01000003.1"/>
</dbReference>
<comment type="caution">
    <text evidence="1">The sequence shown here is derived from an EMBL/GenBank/DDBJ whole genome shotgun (WGS) entry which is preliminary data.</text>
</comment>